<proteinExistence type="inferred from homology"/>
<evidence type="ECO:0000256" key="3">
    <source>
        <dbReference type="ARBA" id="ARBA00022540"/>
    </source>
</evidence>
<evidence type="ECO:0000256" key="6">
    <source>
        <dbReference type="ARBA" id="ARBA00022845"/>
    </source>
</evidence>
<evidence type="ECO:0000256" key="8">
    <source>
        <dbReference type="PIRNR" id="PIRNR017222"/>
    </source>
</evidence>
<dbReference type="GO" id="GO:0000049">
    <property type="term" value="F:tRNA binding"/>
    <property type="evidence" value="ECO:0007669"/>
    <property type="project" value="UniProtKB-UniRule"/>
</dbReference>
<keyword evidence="3 8" id="KW-0396">Initiation factor</keyword>
<feature type="compositionally biased region" description="Low complexity" evidence="9">
    <location>
        <begin position="468"/>
        <end position="496"/>
    </location>
</feature>
<evidence type="ECO:0000256" key="2">
    <source>
        <dbReference type="ARBA" id="ARBA00013819"/>
    </source>
</evidence>
<dbReference type="Proteomes" id="UP001362899">
    <property type="component" value="Unassembled WGS sequence"/>
</dbReference>
<evidence type="ECO:0000256" key="9">
    <source>
        <dbReference type="SAM" id="MobiDB-lite"/>
    </source>
</evidence>
<keyword evidence="7 8" id="KW-0648">Protein biosynthesis</keyword>
<accession>A0AAV5REP6</accession>
<comment type="caution">
    <text evidence="11">The sequence shown here is derived from an EMBL/GenBank/DDBJ whole genome shotgun (WGS) entry which is preliminary data.</text>
</comment>
<evidence type="ECO:0000313" key="12">
    <source>
        <dbReference type="Proteomes" id="UP001362899"/>
    </source>
</evidence>
<name>A0AAV5REP6_STABA</name>
<keyword evidence="12" id="KW-1185">Reference proteome</keyword>
<gene>
    <name evidence="11" type="ORF">DASB73_008380</name>
</gene>
<organism evidence="11 12">
    <name type="scientific">Starmerella bacillaris</name>
    <name type="common">Yeast</name>
    <name type="synonym">Candida zemplinina</name>
    <dbReference type="NCBI Taxonomy" id="1247836"/>
    <lineage>
        <taxon>Eukaryota</taxon>
        <taxon>Fungi</taxon>
        <taxon>Dikarya</taxon>
        <taxon>Ascomycota</taxon>
        <taxon>Saccharomycotina</taxon>
        <taxon>Dipodascomycetes</taxon>
        <taxon>Dipodascales</taxon>
        <taxon>Trichomonascaceae</taxon>
        <taxon>Starmerella</taxon>
    </lineage>
</organism>
<dbReference type="Pfam" id="PF08662">
    <property type="entry name" value="eIF2A"/>
    <property type="match status" value="1"/>
</dbReference>
<evidence type="ECO:0000256" key="7">
    <source>
        <dbReference type="ARBA" id="ARBA00022917"/>
    </source>
</evidence>
<dbReference type="PANTHER" id="PTHR13227:SF0">
    <property type="entry name" value="EUKARYOTIC TRANSLATION INITIATION FACTOR 2A"/>
    <property type="match status" value="1"/>
</dbReference>
<dbReference type="GO" id="GO:0006417">
    <property type="term" value="P:regulation of translation"/>
    <property type="evidence" value="ECO:0007669"/>
    <property type="project" value="UniProtKB-KW"/>
</dbReference>
<comment type="function">
    <text evidence="8">Functions in the early steps of protein synthesis of a small number of specific mRNAs. Acts by directing the binding of methionyl-tRNAi to 40S ribosomal subunits. In contrast to the eIF-2 complex, it binds methionyl-tRNAi to 40S subunits in a codon-dependent manner, whereas the eIF-2 complex binds methionyl-tRNAi to 40S subunits in a GTP-dependent manner.</text>
</comment>
<dbReference type="GO" id="GO:0003729">
    <property type="term" value="F:mRNA binding"/>
    <property type="evidence" value="ECO:0007669"/>
    <property type="project" value="TreeGrafter"/>
</dbReference>
<dbReference type="SUPFAM" id="SSF82171">
    <property type="entry name" value="DPP6 N-terminal domain-like"/>
    <property type="match status" value="1"/>
</dbReference>
<dbReference type="PANTHER" id="PTHR13227">
    <property type="entry name" value="EUKARYOTIC TRANSLATION INITIATION FACTOR 2A"/>
    <property type="match status" value="1"/>
</dbReference>
<reference evidence="11 12" key="1">
    <citation type="journal article" date="2023" name="Elife">
        <title>Identification of key yeast species and microbe-microbe interactions impacting larval growth of Drosophila in the wild.</title>
        <authorList>
            <person name="Mure A."/>
            <person name="Sugiura Y."/>
            <person name="Maeda R."/>
            <person name="Honda K."/>
            <person name="Sakurai N."/>
            <person name="Takahashi Y."/>
            <person name="Watada M."/>
            <person name="Katoh T."/>
            <person name="Gotoh A."/>
            <person name="Gotoh Y."/>
            <person name="Taniguchi I."/>
            <person name="Nakamura K."/>
            <person name="Hayashi T."/>
            <person name="Katayama T."/>
            <person name="Uemura T."/>
            <person name="Hattori Y."/>
        </authorList>
    </citation>
    <scope>NUCLEOTIDE SEQUENCE [LARGE SCALE GENOMIC DNA]</scope>
    <source>
        <strain evidence="11 12">SB-73</strain>
    </source>
</reference>
<keyword evidence="5" id="KW-0677">Repeat</keyword>
<dbReference type="InterPro" id="IPR015943">
    <property type="entry name" value="WD40/YVTN_repeat-like_dom_sf"/>
</dbReference>
<evidence type="ECO:0000256" key="1">
    <source>
        <dbReference type="ARBA" id="ARBA00009573"/>
    </source>
</evidence>
<evidence type="ECO:0000256" key="5">
    <source>
        <dbReference type="ARBA" id="ARBA00022737"/>
    </source>
</evidence>
<feature type="region of interest" description="Disordered" evidence="9">
    <location>
        <begin position="431"/>
        <end position="498"/>
    </location>
</feature>
<keyword evidence="6 8" id="KW-0810">Translation regulation</keyword>
<dbReference type="InterPro" id="IPR011387">
    <property type="entry name" value="TIF2A"/>
</dbReference>
<dbReference type="PIRSF" id="PIRSF017222">
    <property type="entry name" value="eIF2A"/>
    <property type="match status" value="1"/>
</dbReference>
<feature type="domain" description="Translation initiation factor beta propellor-like" evidence="10">
    <location>
        <begin position="215"/>
        <end position="410"/>
    </location>
</feature>
<dbReference type="GO" id="GO:0043022">
    <property type="term" value="F:ribosome binding"/>
    <property type="evidence" value="ECO:0007669"/>
    <property type="project" value="UniProtKB-UniRule"/>
</dbReference>
<dbReference type="InterPro" id="IPR013979">
    <property type="entry name" value="TIF_beta_prop-like"/>
</dbReference>
<comment type="similarity">
    <text evidence="1 8">Belongs to the WD repeat EIF2A family.</text>
</comment>
<protein>
    <recommendedName>
        <fullName evidence="2 8">Eukaryotic translation initiation factor 2A</fullName>
        <shortName evidence="8">eIF-2A</shortName>
    </recommendedName>
</protein>
<evidence type="ECO:0000259" key="10">
    <source>
        <dbReference type="Pfam" id="PF08662"/>
    </source>
</evidence>
<dbReference type="AlphaFoldDB" id="A0AAV5REP6"/>
<dbReference type="GO" id="GO:0003743">
    <property type="term" value="F:translation initiation factor activity"/>
    <property type="evidence" value="ECO:0007669"/>
    <property type="project" value="UniProtKB-UniRule"/>
</dbReference>
<dbReference type="EMBL" id="BTGC01000003">
    <property type="protein sequence ID" value="GMM49880.1"/>
    <property type="molecule type" value="Genomic_DNA"/>
</dbReference>
<dbReference type="Gene3D" id="2.130.10.10">
    <property type="entry name" value="YVTN repeat-like/Quinoprotein amine dehydrogenase"/>
    <property type="match status" value="1"/>
</dbReference>
<evidence type="ECO:0000313" key="11">
    <source>
        <dbReference type="EMBL" id="GMM49880.1"/>
    </source>
</evidence>
<sequence length="572" mass="63296">MQYFSRAAKSLVLREGPPTYAETASLVPETDSARVALYSFDGSVFAYSDSEVTRILNAETREAVRELPISAADMYFSPKGSYLVTWNRSKLDREKNEWTPNLKVWNTQTGDLEAAFVQKNQGSFRGGWDVQFTSDEQFCVQKTGPRTLVVTDAKINSATKKVRIGSLSVPGPIEDFVVSPGMNPSVSVFVGPQNGKPAFVRVYKLPSLSHPVAQRTLFRAESVRMLWNSLGTALAVVAQSDVDASNKSYYGETSLHLLNVNSGSDQRIMLDREGPVYDVDWSPDGNEFAAVYGLMPSKTSFFDVRGNEICSMPLSPRNHLKYSPQGNFIVVAGFGNLQGNMDVYDRTRADLVKVGEILATNSSFYDWSPCGRFLLTATTSPRLRVDNGVKIWDYRGRLMYQHDDVELFAVGFRPQRVAQPNLAEVFTPHESAKNKPVAMPSSKPKGAYLPPHARKSGAQRNVRSLYDATQPGAAAAPQAGSGSANANANTNTNNGARQGKKIVGTQSELIQDEQNQKMKQIRSLVKKLRAIDELKNRDMAGEKLEVTQLKKIETEKDVREKLHALGWTSDEE</sequence>
<keyword evidence="4" id="KW-0853">WD repeat</keyword>
<evidence type="ECO:0000256" key="4">
    <source>
        <dbReference type="ARBA" id="ARBA00022574"/>
    </source>
</evidence>
<dbReference type="GO" id="GO:0022627">
    <property type="term" value="C:cytosolic small ribosomal subunit"/>
    <property type="evidence" value="ECO:0007669"/>
    <property type="project" value="TreeGrafter"/>
</dbReference>